<gene>
    <name evidence="3" type="ORF">KO353_06765</name>
</gene>
<dbReference type="Pfam" id="PF01425">
    <property type="entry name" value="Amidase"/>
    <property type="match status" value="1"/>
</dbReference>
<dbReference type="Proteomes" id="UP000694001">
    <property type="component" value="Chromosome"/>
</dbReference>
<sequence length="472" mass="48673">MTDEATAADTLLDGDAVAIAAAVRSRRVTALAVAEAALARIGARNRSLNAFTDITAERARAAARRVDEAVASGRDPGPLAGVPFAAKNLFDVAGLPTRAGSRIGRDNAPATRDATAIRRLEAAGAVLVGALNMGEYAYDFTGENAHDGPSRNPHDLSRMSGGSSGGSGAAVAGRLVPLALGTDTNGSIRVPAAFCGVFGLKPTYGRLSRAGAMLFAASFDHVGPLARSVRDLAAAYDAMLGADSDDPALAPVDPVPLSDRLEIDPSELRIAVAGGHFAANAAPGVLEAVEAVAAALGATRRVELPEAARARAAAFVITTVEGGNLHLERLRARAMDYDPATRDRFLAGALLPAGWYLAAQRFRAWYRARVLALFEEVDVILAPATPLPAPPIGAQTMTLGGNTVPLRPNIGLYTQPLSFIGLPVVCIPGGRSPEGLPLGVQVIAAPWAEEKALAVAAALERHGVARCPELPA</sequence>
<feature type="region of interest" description="Disordered" evidence="1">
    <location>
        <begin position="144"/>
        <end position="165"/>
    </location>
</feature>
<protein>
    <submittedName>
        <fullName evidence="3">AtzE family amidohydrolase</fullName>
    </submittedName>
</protein>
<name>A0A975U3W1_9PROT</name>
<dbReference type="NCBIfam" id="NF006631">
    <property type="entry name" value="PRK09201.1"/>
    <property type="match status" value="1"/>
</dbReference>
<keyword evidence="4" id="KW-1185">Reference proteome</keyword>
<dbReference type="AlphaFoldDB" id="A0A975U3W1"/>
<dbReference type="RefSeq" id="WP_218286943.1">
    <property type="nucleotide sequence ID" value="NZ_CP076448.1"/>
</dbReference>
<dbReference type="InterPro" id="IPR014087">
    <property type="entry name" value="Carboxybiuret_hydro_AtzE"/>
</dbReference>
<dbReference type="NCBIfam" id="TIGR02715">
    <property type="entry name" value="amido_AtzE"/>
    <property type="match status" value="1"/>
</dbReference>
<evidence type="ECO:0000313" key="4">
    <source>
        <dbReference type="Proteomes" id="UP000694001"/>
    </source>
</evidence>
<evidence type="ECO:0000259" key="2">
    <source>
        <dbReference type="Pfam" id="PF01425"/>
    </source>
</evidence>
<accession>A0A975U3W1</accession>
<dbReference type="PANTHER" id="PTHR11895:SF172">
    <property type="entry name" value="GLUTAMYL-TRNA(GLN) AMIDOTRANSFERASE"/>
    <property type="match status" value="1"/>
</dbReference>
<feature type="compositionally biased region" description="Basic and acidic residues" evidence="1">
    <location>
        <begin position="144"/>
        <end position="157"/>
    </location>
</feature>
<evidence type="ECO:0000313" key="3">
    <source>
        <dbReference type="EMBL" id="QXM25892.1"/>
    </source>
</evidence>
<proteinExistence type="predicted"/>
<organism evidence="3 4">
    <name type="scientific">Elioraea tepida</name>
    <dbReference type="NCBI Taxonomy" id="2843330"/>
    <lineage>
        <taxon>Bacteria</taxon>
        <taxon>Pseudomonadati</taxon>
        <taxon>Pseudomonadota</taxon>
        <taxon>Alphaproteobacteria</taxon>
        <taxon>Acetobacterales</taxon>
        <taxon>Elioraeaceae</taxon>
        <taxon>Elioraea</taxon>
    </lineage>
</organism>
<dbReference type="KEGG" id="elio:KO353_06765"/>
<evidence type="ECO:0000256" key="1">
    <source>
        <dbReference type="SAM" id="MobiDB-lite"/>
    </source>
</evidence>
<dbReference type="InterPro" id="IPR000120">
    <property type="entry name" value="Amidase"/>
</dbReference>
<dbReference type="GO" id="GO:0003824">
    <property type="term" value="F:catalytic activity"/>
    <property type="evidence" value="ECO:0007669"/>
    <property type="project" value="InterPro"/>
</dbReference>
<dbReference type="EMBL" id="CP076448">
    <property type="protein sequence ID" value="QXM25892.1"/>
    <property type="molecule type" value="Genomic_DNA"/>
</dbReference>
<dbReference type="InterPro" id="IPR023631">
    <property type="entry name" value="Amidase_dom"/>
</dbReference>
<dbReference type="PANTHER" id="PTHR11895">
    <property type="entry name" value="TRANSAMIDASE"/>
    <property type="match status" value="1"/>
</dbReference>
<feature type="domain" description="Amidase" evidence="2">
    <location>
        <begin position="33"/>
        <end position="452"/>
    </location>
</feature>
<reference evidence="3" key="1">
    <citation type="submission" date="2021-06" db="EMBL/GenBank/DDBJ databases">
        <title>Elioraea tepida, sp. nov., a moderately thermophilic aerobic anoxygenic phototrophic bacterium isolated from an alkaline siliceous hot spring mat community in Yellowstone National Park, WY, USA.</title>
        <authorList>
            <person name="Saini M.K."/>
            <person name="Yoshida S."/>
            <person name="Sebastian A."/>
            <person name="Hirose S."/>
            <person name="Hara E."/>
            <person name="Tamaki H."/>
            <person name="Soulier N.T."/>
            <person name="Albert I."/>
            <person name="Hanada S."/>
            <person name="Bryant D.A."/>
            <person name="Tank M."/>
        </authorList>
    </citation>
    <scope>NUCLEOTIDE SEQUENCE</scope>
    <source>
        <strain evidence="3">MS-P2</strain>
    </source>
</reference>